<dbReference type="Gene3D" id="1.10.3720.10">
    <property type="entry name" value="MetI-like"/>
    <property type="match status" value="1"/>
</dbReference>
<feature type="transmembrane region" description="Helical" evidence="7">
    <location>
        <begin position="107"/>
        <end position="132"/>
    </location>
</feature>
<evidence type="ECO:0000313" key="9">
    <source>
        <dbReference type="EMBL" id="OTA29459.1"/>
    </source>
</evidence>
<dbReference type="PANTHER" id="PTHR43163">
    <property type="entry name" value="DIPEPTIDE TRANSPORT SYSTEM PERMEASE PROTEIN DPPB-RELATED"/>
    <property type="match status" value="1"/>
</dbReference>
<evidence type="ECO:0000259" key="8">
    <source>
        <dbReference type="PROSITE" id="PS50928"/>
    </source>
</evidence>
<keyword evidence="6 7" id="KW-0472">Membrane</keyword>
<dbReference type="Pfam" id="PF19300">
    <property type="entry name" value="BPD_transp_1_N"/>
    <property type="match status" value="1"/>
</dbReference>
<dbReference type="STRING" id="1160091.B9T39_03400"/>
<organism evidence="9 10">
    <name type="scientific">Alloscardovia macacae</name>
    <dbReference type="NCBI Taxonomy" id="1160091"/>
    <lineage>
        <taxon>Bacteria</taxon>
        <taxon>Bacillati</taxon>
        <taxon>Actinomycetota</taxon>
        <taxon>Actinomycetes</taxon>
        <taxon>Bifidobacteriales</taxon>
        <taxon>Bifidobacteriaceae</taxon>
        <taxon>Alloscardovia</taxon>
    </lineage>
</organism>
<dbReference type="Proteomes" id="UP000243540">
    <property type="component" value="Unassembled WGS sequence"/>
</dbReference>
<comment type="subcellular location">
    <subcellularLocation>
        <location evidence="1 7">Cell membrane</location>
        <topology evidence="1 7">Multi-pass membrane protein</topology>
    </subcellularLocation>
</comment>
<dbReference type="EMBL" id="NEKC01000006">
    <property type="protein sequence ID" value="OTA29459.1"/>
    <property type="molecule type" value="Genomic_DNA"/>
</dbReference>
<dbReference type="PROSITE" id="PS50928">
    <property type="entry name" value="ABC_TM1"/>
    <property type="match status" value="1"/>
</dbReference>
<keyword evidence="5 7" id="KW-1133">Transmembrane helix</keyword>
<dbReference type="AlphaFoldDB" id="A0A1Y2SW87"/>
<gene>
    <name evidence="9" type="ORF">B9T39_03400</name>
</gene>
<dbReference type="GO" id="GO:0055085">
    <property type="term" value="P:transmembrane transport"/>
    <property type="evidence" value="ECO:0007669"/>
    <property type="project" value="InterPro"/>
</dbReference>
<evidence type="ECO:0000313" key="10">
    <source>
        <dbReference type="Proteomes" id="UP000243540"/>
    </source>
</evidence>
<evidence type="ECO:0000256" key="7">
    <source>
        <dbReference type="RuleBase" id="RU363032"/>
    </source>
</evidence>
<sequence>MNPIWRRIARILQRLALFALMLWLVSVVIFLALRVLPGDVAAVVAGTNSTQAQYEALRTQLRLDQPLIIQYGHWLGQIISSLWTGDLGTSLITGEAMTTRLASRAAVTFPLILLSMVIALVVGIWTAVASLTSPRAWVRDGLRVLAQVCGAVPALWAGLLLVQLFGRGSGLLGVLPTQGFSSDSLVSAAASLLLPALSVGIITGAQFSRYTRSALLEVEKDDYLTWSMAAGMTYAQAVRSTGLRLATPQIISVAGVTFASMITGVLTVESLFNLPGLATILLSDISERDLPAVQTELLLLAAFFLAVGFLIDVVQAWLDPRMAGVSRGTEVQS</sequence>
<dbReference type="SUPFAM" id="SSF161098">
    <property type="entry name" value="MetI-like"/>
    <property type="match status" value="1"/>
</dbReference>
<dbReference type="GO" id="GO:0005886">
    <property type="term" value="C:plasma membrane"/>
    <property type="evidence" value="ECO:0007669"/>
    <property type="project" value="UniProtKB-SubCell"/>
</dbReference>
<accession>A0A1Y2SW87</accession>
<dbReference type="InterPro" id="IPR000515">
    <property type="entry name" value="MetI-like"/>
</dbReference>
<evidence type="ECO:0000256" key="1">
    <source>
        <dbReference type="ARBA" id="ARBA00004651"/>
    </source>
</evidence>
<evidence type="ECO:0000256" key="6">
    <source>
        <dbReference type="ARBA" id="ARBA00023136"/>
    </source>
</evidence>
<feature type="transmembrane region" description="Helical" evidence="7">
    <location>
        <begin position="144"/>
        <end position="165"/>
    </location>
</feature>
<name>A0A1Y2SW87_9BIFI</name>
<evidence type="ECO:0000256" key="5">
    <source>
        <dbReference type="ARBA" id="ARBA00022989"/>
    </source>
</evidence>
<feature type="transmembrane region" description="Helical" evidence="7">
    <location>
        <begin position="297"/>
        <end position="318"/>
    </location>
</feature>
<dbReference type="PANTHER" id="PTHR43163:SF6">
    <property type="entry name" value="DIPEPTIDE TRANSPORT SYSTEM PERMEASE PROTEIN DPPB-RELATED"/>
    <property type="match status" value="1"/>
</dbReference>
<feature type="transmembrane region" description="Helical" evidence="7">
    <location>
        <begin position="185"/>
        <end position="205"/>
    </location>
</feature>
<dbReference type="Pfam" id="PF00528">
    <property type="entry name" value="BPD_transp_1"/>
    <property type="match status" value="1"/>
</dbReference>
<evidence type="ECO:0000256" key="3">
    <source>
        <dbReference type="ARBA" id="ARBA00022475"/>
    </source>
</evidence>
<dbReference type="InterPro" id="IPR035906">
    <property type="entry name" value="MetI-like_sf"/>
</dbReference>
<feature type="transmembrane region" description="Helical" evidence="7">
    <location>
        <begin position="250"/>
        <end position="272"/>
    </location>
</feature>
<reference evidence="9 10" key="1">
    <citation type="submission" date="2017-04" db="EMBL/GenBank/DDBJ databases">
        <title>Draft genome sequences of Alloscardovia macacae UMA81211 and UMA81212 isolated from the feces of a rhesus macaque (Macaca mulatta).</title>
        <authorList>
            <person name="Albert K."/>
            <person name="Sela D.A."/>
        </authorList>
    </citation>
    <scope>NUCLEOTIDE SEQUENCE [LARGE SCALE GENOMIC DNA]</scope>
    <source>
        <strain evidence="9 10">UMA81212</strain>
    </source>
</reference>
<feature type="transmembrane region" description="Helical" evidence="7">
    <location>
        <begin position="12"/>
        <end position="33"/>
    </location>
</feature>
<feature type="domain" description="ABC transmembrane type-1" evidence="8">
    <location>
        <begin position="105"/>
        <end position="311"/>
    </location>
</feature>
<proteinExistence type="inferred from homology"/>
<keyword evidence="2 7" id="KW-0813">Transport</keyword>
<dbReference type="InterPro" id="IPR045621">
    <property type="entry name" value="BPD_transp_1_N"/>
</dbReference>
<keyword evidence="3" id="KW-1003">Cell membrane</keyword>
<evidence type="ECO:0000256" key="2">
    <source>
        <dbReference type="ARBA" id="ARBA00022448"/>
    </source>
</evidence>
<evidence type="ECO:0000256" key="4">
    <source>
        <dbReference type="ARBA" id="ARBA00022692"/>
    </source>
</evidence>
<protein>
    <submittedName>
        <fullName evidence="9">ABC transporter permease</fullName>
    </submittedName>
</protein>
<dbReference type="OrthoDB" id="9778910at2"/>
<comment type="caution">
    <text evidence="9">The sequence shown here is derived from an EMBL/GenBank/DDBJ whole genome shotgun (WGS) entry which is preliminary data.</text>
</comment>
<keyword evidence="4 7" id="KW-0812">Transmembrane</keyword>
<comment type="similarity">
    <text evidence="7">Belongs to the binding-protein-dependent transport system permease family.</text>
</comment>